<evidence type="ECO:0000256" key="4">
    <source>
        <dbReference type="ARBA" id="ARBA00023163"/>
    </source>
</evidence>
<evidence type="ECO:0000256" key="3">
    <source>
        <dbReference type="ARBA" id="ARBA00023125"/>
    </source>
</evidence>
<keyword evidence="8" id="KW-1185">Reference proteome</keyword>
<evidence type="ECO:0000256" key="2">
    <source>
        <dbReference type="ARBA" id="ARBA00023015"/>
    </source>
</evidence>
<accession>A0A7W4YJB6</accession>
<reference evidence="7 8" key="1">
    <citation type="submission" date="2020-08" db="EMBL/GenBank/DDBJ databases">
        <title>Sequencing the genomes of 1000 actinobacteria strains.</title>
        <authorList>
            <person name="Klenk H.-P."/>
        </authorList>
    </citation>
    <scope>NUCLEOTIDE SEQUENCE [LARGE SCALE GENOMIC DNA]</scope>
    <source>
        <strain evidence="7 8">DSM 20146</strain>
    </source>
</reference>
<dbReference type="EMBL" id="JACHVP010000001">
    <property type="protein sequence ID" value="MBB2966474.1"/>
    <property type="molecule type" value="Genomic_DNA"/>
</dbReference>
<keyword evidence="3 5" id="KW-0238">DNA-binding</keyword>
<dbReference type="SUPFAM" id="SSF48498">
    <property type="entry name" value="Tetracyclin repressor-like, C-terminal domain"/>
    <property type="match status" value="1"/>
</dbReference>
<dbReference type="PROSITE" id="PS50977">
    <property type="entry name" value="HTH_TETR_2"/>
    <property type="match status" value="1"/>
</dbReference>
<dbReference type="InterPro" id="IPR001647">
    <property type="entry name" value="HTH_TetR"/>
</dbReference>
<dbReference type="InterPro" id="IPR009057">
    <property type="entry name" value="Homeodomain-like_sf"/>
</dbReference>
<comment type="caution">
    <text evidence="7">The sequence shown here is derived from an EMBL/GenBank/DDBJ whole genome shotgun (WGS) entry which is preliminary data.</text>
</comment>
<dbReference type="Gene3D" id="1.10.10.60">
    <property type="entry name" value="Homeodomain-like"/>
    <property type="match status" value="1"/>
</dbReference>
<gene>
    <name evidence="7" type="ORF">FHX33_001206</name>
</gene>
<dbReference type="AlphaFoldDB" id="A0A7W4YJB6"/>
<dbReference type="InterPro" id="IPR036271">
    <property type="entry name" value="Tet_transcr_reg_TetR-rel_C_sf"/>
</dbReference>
<evidence type="ECO:0000256" key="1">
    <source>
        <dbReference type="ARBA" id="ARBA00022491"/>
    </source>
</evidence>
<keyword evidence="4" id="KW-0804">Transcription</keyword>
<evidence type="ECO:0000313" key="8">
    <source>
        <dbReference type="Proteomes" id="UP000538196"/>
    </source>
</evidence>
<dbReference type="PANTHER" id="PTHR30055:SF240">
    <property type="entry name" value="HTH-TYPE TRANSCRIPTIONAL REGULATOR ACRR"/>
    <property type="match status" value="1"/>
</dbReference>
<dbReference type="InterPro" id="IPR003012">
    <property type="entry name" value="Tet_transcr_reg_TetR"/>
</dbReference>
<dbReference type="GO" id="GO:0045892">
    <property type="term" value="P:negative regulation of DNA-templated transcription"/>
    <property type="evidence" value="ECO:0007669"/>
    <property type="project" value="InterPro"/>
</dbReference>
<evidence type="ECO:0000313" key="7">
    <source>
        <dbReference type="EMBL" id="MBB2966474.1"/>
    </source>
</evidence>
<dbReference type="Pfam" id="PF00440">
    <property type="entry name" value="TetR_N"/>
    <property type="match status" value="1"/>
</dbReference>
<organism evidence="7 8">
    <name type="scientific">Leifsonia aquatica</name>
    <name type="common">Corynebacterium aquaticum</name>
    <dbReference type="NCBI Taxonomy" id="144185"/>
    <lineage>
        <taxon>Bacteria</taxon>
        <taxon>Bacillati</taxon>
        <taxon>Actinomycetota</taxon>
        <taxon>Actinomycetes</taxon>
        <taxon>Micrococcales</taxon>
        <taxon>Microbacteriaceae</taxon>
        <taxon>Leifsonia</taxon>
    </lineage>
</organism>
<dbReference type="PRINTS" id="PR00455">
    <property type="entry name" value="HTHTETR"/>
</dbReference>
<dbReference type="InterPro" id="IPR004111">
    <property type="entry name" value="Repressor_TetR_C"/>
</dbReference>
<proteinExistence type="predicted"/>
<dbReference type="PRINTS" id="PR00400">
    <property type="entry name" value="TETREPRESSOR"/>
</dbReference>
<dbReference type="GO" id="GO:0046677">
    <property type="term" value="P:response to antibiotic"/>
    <property type="evidence" value="ECO:0007669"/>
    <property type="project" value="InterPro"/>
</dbReference>
<feature type="domain" description="HTH tetR-type" evidence="6">
    <location>
        <begin position="2"/>
        <end position="62"/>
    </location>
</feature>
<sequence>MPLSREDVVSAALTLSDAHGAEAVTLRALAAALGVQAPSLYTHVRSKADLLDALGDRIMDEVLASLGIPDQTIEWRAWMLDAARRLRAGLLAHTDGARIVASARSSLRRADFSERAVTALIGAGVNLPEARLTVLAVERFTVGYVLEEQSAPPDDGGAEVDPPELMARLPNLTAAIIAYFEPGRTADDLFDDEIRLILRG</sequence>
<dbReference type="Proteomes" id="UP000538196">
    <property type="component" value="Unassembled WGS sequence"/>
</dbReference>
<feature type="DNA-binding region" description="H-T-H motif" evidence="5">
    <location>
        <begin position="25"/>
        <end position="44"/>
    </location>
</feature>
<dbReference type="RefSeq" id="WP_021758084.1">
    <property type="nucleotide sequence ID" value="NZ_JACHVP010000001.1"/>
</dbReference>
<keyword evidence="2" id="KW-0805">Transcription regulation</keyword>
<evidence type="ECO:0000256" key="5">
    <source>
        <dbReference type="PROSITE-ProRule" id="PRU00335"/>
    </source>
</evidence>
<dbReference type="Gene3D" id="1.10.357.10">
    <property type="entry name" value="Tetracycline Repressor, domain 2"/>
    <property type="match status" value="1"/>
</dbReference>
<keyword evidence="1" id="KW-0678">Repressor</keyword>
<dbReference type="PANTHER" id="PTHR30055">
    <property type="entry name" value="HTH-TYPE TRANSCRIPTIONAL REGULATOR RUTR"/>
    <property type="match status" value="1"/>
</dbReference>
<dbReference type="GO" id="GO:0003700">
    <property type="term" value="F:DNA-binding transcription factor activity"/>
    <property type="evidence" value="ECO:0007669"/>
    <property type="project" value="TreeGrafter"/>
</dbReference>
<protein>
    <submittedName>
        <fullName evidence="7">TetR/AcrR family tetracycline transcriptional repressor</fullName>
    </submittedName>
</protein>
<dbReference type="SUPFAM" id="SSF46689">
    <property type="entry name" value="Homeodomain-like"/>
    <property type="match status" value="1"/>
</dbReference>
<dbReference type="Pfam" id="PF02909">
    <property type="entry name" value="TetR_C_1"/>
    <property type="match status" value="1"/>
</dbReference>
<dbReference type="GO" id="GO:0000976">
    <property type="term" value="F:transcription cis-regulatory region binding"/>
    <property type="evidence" value="ECO:0007669"/>
    <property type="project" value="TreeGrafter"/>
</dbReference>
<evidence type="ECO:0000259" key="6">
    <source>
        <dbReference type="PROSITE" id="PS50977"/>
    </source>
</evidence>
<dbReference type="InterPro" id="IPR050109">
    <property type="entry name" value="HTH-type_TetR-like_transc_reg"/>
</dbReference>
<name>A0A7W4YJB6_LEIAQ</name>